<protein>
    <submittedName>
        <fullName evidence="2">Uncharacterized protein</fullName>
    </submittedName>
</protein>
<gene>
    <name evidence="2" type="ORF">S40285_06577</name>
</gene>
<feature type="transmembrane region" description="Helical" evidence="1">
    <location>
        <begin position="158"/>
        <end position="181"/>
    </location>
</feature>
<dbReference type="HOGENOM" id="CLU_062863_0_0_1"/>
<dbReference type="Proteomes" id="UP000028524">
    <property type="component" value="Unassembled WGS sequence"/>
</dbReference>
<dbReference type="OMA" id="WIVWINI"/>
<name>A0A084QD56_STAC4</name>
<keyword evidence="1" id="KW-0812">Transmembrane</keyword>
<organism evidence="2 3">
    <name type="scientific">Stachybotrys chlorohalonatus (strain IBT 40285)</name>
    <dbReference type="NCBI Taxonomy" id="1283841"/>
    <lineage>
        <taxon>Eukaryota</taxon>
        <taxon>Fungi</taxon>
        <taxon>Dikarya</taxon>
        <taxon>Ascomycota</taxon>
        <taxon>Pezizomycotina</taxon>
        <taxon>Sordariomycetes</taxon>
        <taxon>Hypocreomycetidae</taxon>
        <taxon>Hypocreales</taxon>
        <taxon>Stachybotryaceae</taxon>
        <taxon>Stachybotrys</taxon>
    </lineage>
</organism>
<dbReference type="InParanoid" id="A0A084QD56"/>
<evidence type="ECO:0000313" key="3">
    <source>
        <dbReference type="Proteomes" id="UP000028524"/>
    </source>
</evidence>
<dbReference type="EMBL" id="KL660825">
    <property type="protein sequence ID" value="KFA61891.1"/>
    <property type="molecule type" value="Genomic_DNA"/>
</dbReference>
<evidence type="ECO:0000256" key="1">
    <source>
        <dbReference type="SAM" id="Phobius"/>
    </source>
</evidence>
<reference evidence="2 3" key="1">
    <citation type="journal article" date="2014" name="BMC Genomics">
        <title>Comparative genome sequencing reveals chemotype-specific gene clusters in the toxigenic black mold Stachybotrys.</title>
        <authorList>
            <person name="Semeiks J."/>
            <person name="Borek D."/>
            <person name="Otwinowski Z."/>
            <person name="Grishin N.V."/>
        </authorList>
    </citation>
    <scope>NUCLEOTIDE SEQUENCE [LARGE SCALE GENOMIC DNA]</scope>
    <source>
        <strain evidence="2 3">IBT 40285</strain>
    </source>
</reference>
<keyword evidence="1" id="KW-0472">Membrane</keyword>
<feature type="transmembrane region" description="Helical" evidence="1">
    <location>
        <begin position="12"/>
        <end position="37"/>
    </location>
</feature>
<proteinExistence type="predicted"/>
<accession>A0A084QD56</accession>
<keyword evidence="1" id="KW-1133">Transmembrane helix</keyword>
<feature type="transmembrane region" description="Helical" evidence="1">
    <location>
        <begin position="222"/>
        <end position="242"/>
    </location>
</feature>
<keyword evidence="3" id="KW-1185">Reference proteome</keyword>
<evidence type="ECO:0000313" key="2">
    <source>
        <dbReference type="EMBL" id="KFA61891.1"/>
    </source>
</evidence>
<dbReference type="AlphaFoldDB" id="A0A084QD56"/>
<dbReference type="OrthoDB" id="4818293at2759"/>
<feature type="transmembrane region" description="Helical" evidence="1">
    <location>
        <begin position="273"/>
        <end position="295"/>
    </location>
</feature>
<sequence length="334" mass="37328">MARGLSSPARQRLSGVLLGLTIAGGVLSTVLVLLQLIAGTDNGKGEPILKSLAPVSLNGILPNGNATDFLVHLRWFGTNFAWEYPTAPDGVPSSGFTPRNYANVNLRRDFGVIAAAIDLPSESYDCPTPGPRVQTCSNVFFEACRSYMFSSPMSSQPFLPFIINCLTFVLAITVLFQEWAIKYKPYWMRCRCLILKKWCPCPNGTQEEIEALEEHAWDKVRLSYWALLMLWFKLSAVGGNALHRLLVMRVSYIDERLPDGLSVDPRIGPGYEVVSWGSLVFGFFSFVFILAKWFLSRRPKGWLEQQDLSNISLQEEGVQDRAVDSNPTAYKDTD</sequence>